<reference evidence="2 4" key="1">
    <citation type="journal article" date="2018" name="Nat. Ecol. Evol.">
        <title>Pezizomycetes genomes reveal the molecular basis of ectomycorrhizal truffle lifestyle.</title>
        <authorList>
            <person name="Murat C."/>
            <person name="Payen T."/>
            <person name="Noel B."/>
            <person name="Kuo A."/>
            <person name="Morin E."/>
            <person name="Chen J."/>
            <person name="Kohler A."/>
            <person name="Krizsan K."/>
            <person name="Balestrini R."/>
            <person name="Da Silva C."/>
            <person name="Montanini B."/>
            <person name="Hainaut M."/>
            <person name="Levati E."/>
            <person name="Barry K.W."/>
            <person name="Belfiori B."/>
            <person name="Cichocki N."/>
            <person name="Clum A."/>
            <person name="Dockter R.B."/>
            <person name="Fauchery L."/>
            <person name="Guy J."/>
            <person name="Iotti M."/>
            <person name="Le Tacon F."/>
            <person name="Lindquist E.A."/>
            <person name="Lipzen A."/>
            <person name="Malagnac F."/>
            <person name="Mello A."/>
            <person name="Molinier V."/>
            <person name="Miyauchi S."/>
            <person name="Poulain J."/>
            <person name="Riccioni C."/>
            <person name="Rubini A."/>
            <person name="Sitrit Y."/>
            <person name="Splivallo R."/>
            <person name="Traeger S."/>
            <person name="Wang M."/>
            <person name="Zifcakova L."/>
            <person name="Wipf D."/>
            <person name="Zambonelli A."/>
            <person name="Paolocci F."/>
            <person name="Nowrousian M."/>
            <person name="Ottonello S."/>
            <person name="Baldrian P."/>
            <person name="Spatafora J.W."/>
            <person name="Henrissat B."/>
            <person name="Nagy L.G."/>
            <person name="Aury J.M."/>
            <person name="Wincker P."/>
            <person name="Grigoriev I.V."/>
            <person name="Bonfante P."/>
            <person name="Martin F.M."/>
        </authorList>
    </citation>
    <scope>NUCLEOTIDE SEQUENCE [LARGE SCALE GENOMIC DNA]</scope>
    <source>
        <strain evidence="2 4">120613-1</strain>
    </source>
</reference>
<dbReference type="Proteomes" id="UP000276215">
    <property type="component" value="Unassembled WGS sequence"/>
</dbReference>
<dbReference type="Pfam" id="PF03184">
    <property type="entry name" value="DDE_1"/>
    <property type="match status" value="1"/>
</dbReference>
<evidence type="ECO:0000259" key="1">
    <source>
        <dbReference type="Pfam" id="PF03184"/>
    </source>
</evidence>
<sequence>DGHSSHVTWEFLLYCLQHHIIPFCLPAHTTHKLQPLDVAVFSPLKRKWTEVVWDRFQWGNHIVKKENFWEVLQHARVGGLTEKNILSGFEATGIYPLN</sequence>
<organism evidence="2 4">
    <name type="scientific">Choiromyces venosus 120613-1</name>
    <dbReference type="NCBI Taxonomy" id="1336337"/>
    <lineage>
        <taxon>Eukaryota</taxon>
        <taxon>Fungi</taxon>
        <taxon>Dikarya</taxon>
        <taxon>Ascomycota</taxon>
        <taxon>Pezizomycotina</taxon>
        <taxon>Pezizomycetes</taxon>
        <taxon>Pezizales</taxon>
        <taxon>Tuberaceae</taxon>
        <taxon>Choiromyces</taxon>
    </lineage>
</organism>
<evidence type="ECO:0000313" key="3">
    <source>
        <dbReference type="EMBL" id="RPA99208.1"/>
    </source>
</evidence>
<gene>
    <name evidence="2" type="ORF">L873DRAFT_1611044</name>
    <name evidence="3" type="ORF">L873DRAFT_1614496</name>
</gene>
<accession>A0A3N4J149</accession>
<dbReference type="STRING" id="1336337.A0A3N4J149"/>
<proteinExistence type="predicted"/>
<feature type="non-terminal residue" evidence="2">
    <location>
        <position position="1"/>
    </location>
</feature>
<dbReference type="AlphaFoldDB" id="A0A3N4J149"/>
<feature type="non-terminal residue" evidence="2">
    <location>
        <position position="98"/>
    </location>
</feature>
<evidence type="ECO:0000313" key="4">
    <source>
        <dbReference type="Proteomes" id="UP000276215"/>
    </source>
</evidence>
<dbReference type="InterPro" id="IPR004875">
    <property type="entry name" value="DDE_SF_endonuclease_dom"/>
</dbReference>
<feature type="domain" description="DDE-1" evidence="1">
    <location>
        <begin position="1"/>
        <end position="89"/>
    </location>
</feature>
<protein>
    <submittedName>
        <fullName evidence="2">CENP-B protein</fullName>
    </submittedName>
</protein>
<dbReference type="EMBL" id="ML120389">
    <property type="protein sequence ID" value="RPA99208.1"/>
    <property type="molecule type" value="Genomic_DNA"/>
</dbReference>
<dbReference type="GO" id="GO:0003676">
    <property type="term" value="F:nucleic acid binding"/>
    <property type="evidence" value="ECO:0007669"/>
    <property type="project" value="InterPro"/>
</dbReference>
<keyword evidence="4" id="KW-1185">Reference proteome</keyword>
<name>A0A3N4J149_9PEZI</name>
<dbReference type="EMBL" id="ML120509">
    <property type="protein sequence ID" value="RPA90947.1"/>
    <property type="molecule type" value="Genomic_DNA"/>
</dbReference>
<dbReference type="OrthoDB" id="5425161at2759"/>
<evidence type="ECO:0000313" key="2">
    <source>
        <dbReference type="EMBL" id="RPA90947.1"/>
    </source>
</evidence>